<dbReference type="PANTHER" id="PTHR24221">
    <property type="entry name" value="ATP-BINDING CASSETTE SUB-FAMILY B"/>
    <property type="match status" value="1"/>
</dbReference>
<protein>
    <submittedName>
        <fullName evidence="10">Cysteine ABC transporter permease</fullName>
    </submittedName>
</protein>
<comment type="subcellular location">
    <subcellularLocation>
        <location evidence="1">Cell membrane</location>
        <topology evidence="1">Multi-pass membrane protein</topology>
    </subcellularLocation>
</comment>
<reference evidence="10 11" key="1">
    <citation type="journal article" date="2013" name="Genome Announc.">
        <title>Draft Genome Sequence of a Hexachlorocyclohexane-Degrading Bacterium, Sphingobium baderi Strain LL03T.</title>
        <authorList>
            <person name="Kaur J."/>
            <person name="Verma H."/>
            <person name="Tripathi C."/>
            <person name="Khurana J.P."/>
            <person name="Lal R."/>
        </authorList>
    </citation>
    <scope>NUCLEOTIDE SEQUENCE [LARGE SCALE GENOMIC DNA]</scope>
    <source>
        <strain evidence="10 11">LL03</strain>
    </source>
</reference>
<dbReference type="RefSeq" id="WP_021246242.1">
    <property type="nucleotide sequence ID" value="NZ_ATIB01000083.1"/>
</dbReference>
<name>T0GC69_9SPHN</name>
<dbReference type="PROSITE" id="PS50893">
    <property type="entry name" value="ABC_TRANSPORTER_2"/>
    <property type="match status" value="1"/>
</dbReference>
<keyword evidence="4" id="KW-0067">ATP-binding</keyword>
<feature type="domain" description="ABC transporter" evidence="8">
    <location>
        <begin position="323"/>
        <end position="526"/>
    </location>
</feature>
<evidence type="ECO:0000259" key="8">
    <source>
        <dbReference type="PROSITE" id="PS50893"/>
    </source>
</evidence>
<dbReference type="GO" id="GO:0042883">
    <property type="term" value="P:cysteine transport"/>
    <property type="evidence" value="ECO:0007669"/>
    <property type="project" value="InterPro"/>
</dbReference>
<evidence type="ECO:0000256" key="7">
    <source>
        <dbReference type="SAM" id="Phobius"/>
    </source>
</evidence>
<dbReference type="SUPFAM" id="SSF90123">
    <property type="entry name" value="ABC transporter transmembrane region"/>
    <property type="match status" value="1"/>
</dbReference>
<dbReference type="Pfam" id="PF00664">
    <property type="entry name" value="ABC_membrane"/>
    <property type="match status" value="1"/>
</dbReference>
<evidence type="ECO:0000256" key="6">
    <source>
        <dbReference type="ARBA" id="ARBA00023136"/>
    </source>
</evidence>
<keyword evidence="11" id="KW-1185">Reference proteome</keyword>
<dbReference type="InterPro" id="IPR039421">
    <property type="entry name" value="Type_1_exporter"/>
</dbReference>
<keyword evidence="6 7" id="KW-0472">Membrane</keyword>
<keyword evidence="3" id="KW-0547">Nucleotide-binding</keyword>
<dbReference type="PANTHER" id="PTHR24221:SF261">
    <property type="entry name" value="GLUTATHIONE_L-CYSTEINE TRANSPORT SYSTEM ATP-BINDING_PERMEASE PROTEIN CYDD"/>
    <property type="match status" value="1"/>
</dbReference>
<dbReference type="AlphaFoldDB" id="T0GC69"/>
<dbReference type="PROSITE" id="PS51257">
    <property type="entry name" value="PROKAR_LIPOPROTEIN"/>
    <property type="match status" value="1"/>
</dbReference>
<organism evidence="10 11">
    <name type="scientific">Sphingobium baderi LL03</name>
    <dbReference type="NCBI Taxonomy" id="1114964"/>
    <lineage>
        <taxon>Bacteria</taxon>
        <taxon>Pseudomonadati</taxon>
        <taxon>Pseudomonadota</taxon>
        <taxon>Alphaproteobacteria</taxon>
        <taxon>Sphingomonadales</taxon>
        <taxon>Sphingomonadaceae</taxon>
        <taxon>Sphingobium</taxon>
    </lineage>
</organism>
<dbReference type="NCBIfam" id="TIGR02857">
    <property type="entry name" value="CydD"/>
    <property type="match status" value="1"/>
</dbReference>
<sequence>MSKALDRQVPVLFWIGDSGAAILMAAALACAVASAEQGGHGHLLLAVGGLIAAALLRGGLQIGAVHAGEGAAVRTRTNWRRRVFPHVLVAPPGDRRMLGEAVADAVDRIEDLGGFHSRFLPLRRAAVLSPLIIAIAAALGSWIASAIMLATLVPFALGMALAGTAAARAAARQLDALSRLSGLFVDRVRALPVIVGFGAQERISRHLADATREVAARTIDVLKVAFVSSAVIEFFAALSVALVALYCGFNLLGILPFPAPEKLSLGQALFVLVLAPEFYLPMRRLAAAYHDKQVGEAAVERLEALAPAVLPAPKVAIEGPPALRFDGVVIDYGETAIGPFTLDVAAGTSLALRGSTGIGKSSLLHALLGLAPIGKGRVLIDGRDAADVALSGHVGWAGQSVAFVPGTLADNIRLARPDAEDAAVEAVAHRAGLGPMIEARGQGLALPLDHRGSGLSGGERRRVGIARVLLKDAPLWLLDEPTADLDAGSAADIARILASAAKGRTVLIVTHSTELAAIADSEAVLS</sequence>
<dbReference type="GO" id="GO:0005524">
    <property type="term" value="F:ATP binding"/>
    <property type="evidence" value="ECO:0007669"/>
    <property type="project" value="UniProtKB-KW"/>
</dbReference>
<dbReference type="InterPro" id="IPR003593">
    <property type="entry name" value="AAA+_ATPase"/>
</dbReference>
<feature type="transmembrane region" description="Helical" evidence="7">
    <location>
        <begin position="149"/>
        <end position="171"/>
    </location>
</feature>
<comment type="caution">
    <text evidence="10">The sequence shown here is derived from an EMBL/GenBank/DDBJ whole genome shotgun (WGS) entry which is preliminary data.</text>
</comment>
<feature type="transmembrane region" description="Helical" evidence="7">
    <location>
        <begin position="41"/>
        <end position="60"/>
    </location>
</feature>
<feature type="domain" description="ABC transmembrane type-1" evidence="9">
    <location>
        <begin position="11"/>
        <end position="291"/>
    </location>
</feature>
<dbReference type="Gene3D" id="3.40.50.300">
    <property type="entry name" value="P-loop containing nucleotide triphosphate hydrolases"/>
    <property type="match status" value="1"/>
</dbReference>
<feature type="transmembrane region" description="Helical" evidence="7">
    <location>
        <begin position="12"/>
        <end position="35"/>
    </location>
</feature>
<keyword evidence="5 7" id="KW-1133">Transmembrane helix</keyword>
<dbReference type="Proteomes" id="UP000015524">
    <property type="component" value="Unassembled WGS sequence"/>
</dbReference>
<dbReference type="InterPro" id="IPR003439">
    <property type="entry name" value="ABC_transporter-like_ATP-bd"/>
</dbReference>
<evidence type="ECO:0000256" key="3">
    <source>
        <dbReference type="ARBA" id="ARBA00022741"/>
    </source>
</evidence>
<evidence type="ECO:0000256" key="1">
    <source>
        <dbReference type="ARBA" id="ARBA00004651"/>
    </source>
</evidence>
<dbReference type="InterPro" id="IPR011527">
    <property type="entry name" value="ABC1_TM_dom"/>
</dbReference>
<dbReference type="OrthoDB" id="5288404at2"/>
<evidence type="ECO:0000259" key="9">
    <source>
        <dbReference type="PROSITE" id="PS50929"/>
    </source>
</evidence>
<dbReference type="eggNOG" id="COG4988">
    <property type="taxonomic scope" value="Bacteria"/>
</dbReference>
<dbReference type="GO" id="GO:0140359">
    <property type="term" value="F:ABC-type transporter activity"/>
    <property type="evidence" value="ECO:0007669"/>
    <property type="project" value="InterPro"/>
</dbReference>
<evidence type="ECO:0000256" key="2">
    <source>
        <dbReference type="ARBA" id="ARBA00022692"/>
    </source>
</evidence>
<dbReference type="EMBL" id="ATIB01000083">
    <property type="protein sequence ID" value="EQA98246.1"/>
    <property type="molecule type" value="Genomic_DNA"/>
</dbReference>
<dbReference type="CDD" id="cd03228">
    <property type="entry name" value="ABCC_MRP_Like"/>
    <property type="match status" value="1"/>
</dbReference>
<dbReference type="Pfam" id="PF00005">
    <property type="entry name" value="ABC_tran"/>
    <property type="match status" value="1"/>
</dbReference>
<proteinExistence type="predicted"/>
<dbReference type="Gene3D" id="1.20.1560.10">
    <property type="entry name" value="ABC transporter type 1, transmembrane domain"/>
    <property type="match status" value="1"/>
</dbReference>
<feature type="transmembrane region" description="Helical" evidence="7">
    <location>
        <begin position="234"/>
        <end position="257"/>
    </location>
</feature>
<dbReference type="SUPFAM" id="SSF52540">
    <property type="entry name" value="P-loop containing nucleoside triphosphate hydrolases"/>
    <property type="match status" value="1"/>
</dbReference>
<dbReference type="GO" id="GO:0034040">
    <property type="term" value="F:ATPase-coupled lipid transmembrane transporter activity"/>
    <property type="evidence" value="ECO:0007669"/>
    <property type="project" value="TreeGrafter"/>
</dbReference>
<gene>
    <name evidence="10" type="ORF">L485_18435</name>
</gene>
<dbReference type="InterPro" id="IPR017871">
    <property type="entry name" value="ABC_transporter-like_CS"/>
</dbReference>
<dbReference type="SMART" id="SM00382">
    <property type="entry name" value="AAA"/>
    <property type="match status" value="1"/>
</dbReference>
<dbReference type="InterPro" id="IPR014216">
    <property type="entry name" value="ABC_transptr_CydD"/>
</dbReference>
<dbReference type="CDD" id="cd18584">
    <property type="entry name" value="ABC_6TM_AarD_CydD"/>
    <property type="match status" value="1"/>
</dbReference>
<dbReference type="InterPro" id="IPR027417">
    <property type="entry name" value="P-loop_NTPase"/>
</dbReference>
<accession>T0GC69</accession>
<evidence type="ECO:0000313" key="10">
    <source>
        <dbReference type="EMBL" id="EQA98246.1"/>
    </source>
</evidence>
<evidence type="ECO:0000313" key="11">
    <source>
        <dbReference type="Proteomes" id="UP000015524"/>
    </source>
</evidence>
<dbReference type="GO" id="GO:0005886">
    <property type="term" value="C:plasma membrane"/>
    <property type="evidence" value="ECO:0007669"/>
    <property type="project" value="UniProtKB-SubCell"/>
</dbReference>
<dbReference type="PROSITE" id="PS00211">
    <property type="entry name" value="ABC_TRANSPORTER_1"/>
    <property type="match status" value="1"/>
</dbReference>
<feature type="transmembrane region" description="Helical" evidence="7">
    <location>
        <begin position="125"/>
        <end position="143"/>
    </location>
</feature>
<dbReference type="GO" id="GO:0016887">
    <property type="term" value="F:ATP hydrolysis activity"/>
    <property type="evidence" value="ECO:0007669"/>
    <property type="project" value="InterPro"/>
</dbReference>
<evidence type="ECO:0000256" key="5">
    <source>
        <dbReference type="ARBA" id="ARBA00022989"/>
    </source>
</evidence>
<dbReference type="InterPro" id="IPR036640">
    <property type="entry name" value="ABC1_TM_sf"/>
</dbReference>
<dbReference type="PROSITE" id="PS50929">
    <property type="entry name" value="ABC_TM1F"/>
    <property type="match status" value="1"/>
</dbReference>
<evidence type="ECO:0000256" key="4">
    <source>
        <dbReference type="ARBA" id="ARBA00022840"/>
    </source>
</evidence>
<dbReference type="PATRIC" id="fig|1114964.3.peg.3622"/>
<keyword evidence="2 7" id="KW-0812">Transmembrane</keyword>